<dbReference type="Proteomes" id="UP001244552">
    <property type="component" value="Unassembled WGS sequence"/>
</dbReference>
<dbReference type="SMART" id="SM00823">
    <property type="entry name" value="PKS_PP"/>
    <property type="match status" value="1"/>
</dbReference>
<evidence type="ECO:0000256" key="1">
    <source>
        <dbReference type="ARBA" id="ARBA00022450"/>
    </source>
</evidence>
<keyword evidence="1" id="KW-0596">Phosphopantetheine</keyword>
<organism evidence="4 5">
    <name type="scientific">Azospirillum picis</name>
    <dbReference type="NCBI Taxonomy" id="488438"/>
    <lineage>
        <taxon>Bacteria</taxon>
        <taxon>Pseudomonadati</taxon>
        <taxon>Pseudomonadota</taxon>
        <taxon>Alphaproteobacteria</taxon>
        <taxon>Rhodospirillales</taxon>
        <taxon>Azospirillaceae</taxon>
        <taxon>Azospirillum</taxon>
    </lineage>
</organism>
<gene>
    <name evidence="4" type="ORF">QO018_003782</name>
</gene>
<proteinExistence type="predicted"/>
<dbReference type="InterPro" id="IPR036736">
    <property type="entry name" value="ACP-like_sf"/>
</dbReference>
<evidence type="ECO:0000313" key="4">
    <source>
        <dbReference type="EMBL" id="MDQ0534905.1"/>
    </source>
</evidence>
<comment type="caution">
    <text evidence="4">The sequence shown here is derived from an EMBL/GenBank/DDBJ whole genome shotgun (WGS) entry which is preliminary data.</text>
</comment>
<evidence type="ECO:0000256" key="2">
    <source>
        <dbReference type="ARBA" id="ARBA00022553"/>
    </source>
</evidence>
<keyword evidence="5" id="KW-1185">Reference proteome</keyword>
<sequence length="84" mass="9073">MPQTNEIADVIIDMIGALPQAKRGVTPETNIVRDLGLDSLAVMNFVMTLEDRFDVSIPMDRLVGIETVADLAATLSNLMGAERA</sequence>
<dbReference type="Pfam" id="PF00550">
    <property type="entry name" value="PP-binding"/>
    <property type="match status" value="1"/>
</dbReference>
<reference evidence="4 5" key="1">
    <citation type="submission" date="2023-07" db="EMBL/GenBank/DDBJ databases">
        <title>Genomic Encyclopedia of Type Strains, Phase IV (KMG-IV): sequencing the most valuable type-strain genomes for metagenomic binning, comparative biology and taxonomic classification.</title>
        <authorList>
            <person name="Goeker M."/>
        </authorList>
    </citation>
    <scope>NUCLEOTIDE SEQUENCE [LARGE SCALE GENOMIC DNA]</scope>
    <source>
        <strain evidence="4 5">DSM 19922</strain>
    </source>
</reference>
<name>A0ABU0MN63_9PROT</name>
<feature type="domain" description="Carrier" evidence="3">
    <location>
        <begin position="2"/>
        <end position="79"/>
    </location>
</feature>
<protein>
    <submittedName>
        <fullName evidence="4">Acyl carrier protein</fullName>
    </submittedName>
</protein>
<evidence type="ECO:0000259" key="3">
    <source>
        <dbReference type="PROSITE" id="PS50075"/>
    </source>
</evidence>
<accession>A0ABU0MN63</accession>
<evidence type="ECO:0000313" key="5">
    <source>
        <dbReference type="Proteomes" id="UP001244552"/>
    </source>
</evidence>
<dbReference type="PROSITE" id="PS50075">
    <property type="entry name" value="CARRIER"/>
    <property type="match status" value="1"/>
</dbReference>
<dbReference type="InterPro" id="IPR020806">
    <property type="entry name" value="PKS_PP-bd"/>
</dbReference>
<dbReference type="Gene3D" id="1.10.1200.10">
    <property type="entry name" value="ACP-like"/>
    <property type="match status" value="1"/>
</dbReference>
<dbReference type="RefSeq" id="WP_209984763.1">
    <property type="nucleotide sequence ID" value="NZ_JAGINO010000015.1"/>
</dbReference>
<keyword evidence="2" id="KW-0597">Phosphoprotein</keyword>
<dbReference type="EMBL" id="JAUSVU010000014">
    <property type="protein sequence ID" value="MDQ0534905.1"/>
    <property type="molecule type" value="Genomic_DNA"/>
</dbReference>
<dbReference type="SUPFAM" id="SSF47336">
    <property type="entry name" value="ACP-like"/>
    <property type="match status" value="1"/>
</dbReference>
<dbReference type="InterPro" id="IPR009081">
    <property type="entry name" value="PP-bd_ACP"/>
</dbReference>